<keyword evidence="4" id="KW-1185">Reference proteome</keyword>
<dbReference type="GO" id="GO:0071555">
    <property type="term" value="P:cell wall organization"/>
    <property type="evidence" value="ECO:0007669"/>
    <property type="project" value="InterPro"/>
</dbReference>
<dbReference type="GO" id="GO:0030288">
    <property type="term" value="C:outer membrane-bounded periplasmic space"/>
    <property type="evidence" value="ECO:0007669"/>
    <property type="project" value="InterPro"/>
</dbReference>
<feature type="domain" description="Pili assembly chaperone N-terminal" evidence="2">
    <location>
        <begin position="78"/>
        <end position="146"/>
    </location>
</feature>
<dbReference type="Proteomes" id="UP000254848">
    <property type="component" value="Unassembled WGS sequence"/>
</dbReference>
<feature type="signal peptide" evidence="1">
    <location>
        <begin position="1"/>
        <end position="24"/>
    </location>
</feature>
<dbReference type="InterPro" id="IPR016147">
    <property type="entry name" value="Pili_assmbl_chaperone_N"/>
</dbReference>
<dbReference type="Pfam" id="PF00345">
    <property type="entry name" value="PapD_N"/>
    <property type="match status" value="1"/>
</dbReference>
<comment type="caution">
    <text evidence="3">The sequence shown here is derived from an EMBL/GenBank/DDBJ whole genome shotgun (WGS) entry which is preliminary data.</text>
</comment>
<evidence type="ECO:0000313" key="4">
    <source>
        <dbReference type="Proteomes" id="UP000254848"/>
    </source>
</evidence>
<dbReference type="SUPFAM" id="SSF49354">
    <property type="entry name" value="PapD-like"/>
    <property type="match status" value="1"/>
</dbReference>
<evidence type="ECO:0000259" key="2">
    <source>
        <dbReference type="Pfam" id="PF00345"/>
    </source>
</evidence>
<feature type="chain" id="PRO_5016860029" evidence="1">
    <location>
        <begin position="25"/>
        <end position="241"/>
    </location>
</feature>
<dbReference type="Gene3D" id="2.60.40.3970">
    <property type="match status" value="1"/>
</dbReference>
<accession>A0A370R316</accession>
<keyword evidence="1" id="KW-0732">Signal</keyword>
<proteinExistence type="predicted"/>
<dbReference type="InterPro" id="IPR008962">
    <property type="entry name" value="PapD-like_sf"/>
</dbReference>
<dbReference type="Gene3D" id="2.60.40.10">
    <property type="entry name" value="Immunoglobulins"/>
    <property type="match status" value="1"/>
</dbReference>
<dbReference type="InterPro" id="IPR013783">
    <property type="entry name" value="Ig-like_fold"/>
</dbReference>
<reference evidence="3 4" key="1">
    <citation type="submission" date="2018-07" db="EMBL/GenBank/DDBJ databases">
        <title>Genomic Encyclopedia of Type Strains, Phase IV (KMG-IV): sequencing the most valuable type-strain genomes for metagenomic binning, comparative biology and taxonomic classification.</title>
        <authorList>
            <person name="Goeker M."/>
        </authorList>
    </citation>
    <scope>NUCLEOTIDE SEQUENCE [LARGE SCALE GENOMIC DNA]</scope>
    <source>
        <strain evidence="3 4">DSM 103736</strain>
    </source>
</reference>
<dbReference type="AlphaFoldDB" id="A0A370R316"/>
<organism evidence="3 4">
    <name type="scientific">Enterobacillus tribolii</name>
    <dbReference type="NCBI Taxonomy" id="1487935"/>
    <lineage>
        <taxon>Bacteria</taxon>
        <taxon>Pseudomonadati</taxon>
        <taxon>Pseudomonadota</taxon>
        <taxon>Gammaproteobacteria</taxon>
        <taxon>Enterobacterales</taxon>
        <taxon>Hafniaceae</taxon>
        <taxon>Enterobacillus</taxon>
    </lineage>
</organism>
<gene>
    <name evidence="3" type="ORF">C8D90_101249</name>
</gene>
<name>A0A370R316_9GAMM</name>
<evidence type="ECO:0000256" key="1">
    <source>
        <dbReference type="SAM" id="SignalP"/>
    </source>
</evidence>
<dbReference type="EMBL" id="QRAP01000001">
    <property type="protein sequence ID" value="RDK96813.1"/>
    <property type="molecule type" value="Genomic_DNA"/>
</dbReference>
<sequence>MIVLIKKIRTLFFCLLSVPLCASANMTVYPMAVGLDANGEGSVRVISKSPEVQYVRTKVLRITDPATPQEKEVEVSGGSGDELVVMPPMFAIPGGASKRARMVAMDPQEKEVLYRVMFESVPALEDTVNEEKSKGISTELSVNLIWGVLVSVPPRQPVIQLTLSPDKTLLLNKGTQRVKITGISLCRKGQRGEACSRTNENRNLFPDSTYKLPSLKGFEKIEITYKDWIKNKNDSQVFSIN</sequence>
<evidence type="ECO:0000313" key="3">
    <source>
        <dbReference type="EMBL" id="RDK96813.1"/>
    </source>
</evidence>
<protein>
    <submittedName>
        <fullName evidence="3">P pilus assembly chaperone PapD</fullName>
    </submittedName>
</protein>